<dbReference type="KEGG" id="erl:AOC36_02940"/>
<feature type="transmembrane region" description="Helical" evidence="8">
    <location>
        <begin position="221"/>
        <end position="240"/>
    </location>
</feature>
<evidence type="ECO:0000256" key="4">
    <source>
        <dbReference type="ARBA" id="ARBA00022597"/>
    </source>
</evidence>
<keyword evidence="11" id="KW-1185">Reference proteome</keyword>
<evidence type="ECO:0000256" key="8">
    <source>
        <dbReference type="SAM" id="Phobius"/>
    </source>
</evidence>
<dbReference type="Proteomes" id="UP000063781">
    <property type="component" value="Chromosome"/>
</dbReference>
<dbReference type="GO" id="GO:0008982">
    <property type="term" value="F:protein-N(PI)-phosphohistidine-sugar phosphotransferase activity"/>
    <property type="evidence" value="ECO:0007669"/>
    <property type="project" value="InterPro"/>
</dbReference>
<evidence type="ECO:0000256" key="2">
    <source>
        <dbReference type="ARBA" id="ARBA00022448"/>
    </source>
</evidence>
<keyword evidence="2" id="KW-0813">Transport</keyword>
<keyword evidence="4" id="KW-0762">Sugar transport</keyword>
<keyword evidence="6 8" id="KW-1133">Transmembrane helix</keyword>
<gene>
    <name evidence="10" type="ORF">AOC36_02940</name>
</gene>
<dbReference type="GO" id="GO:0005886">
    <property type="term" value="C:plasma membrane"/>
    <property type="evidence" value="ECO:0007669"/>
    <property type="project" value="UniProtKB-SubCell"/>
</dbReference>
<protein>
    <recommendedName>
        <fullName evidence="9">Phosphotransferase system EIIC domain-containing protein</fullName>
    </recommendedName>
</protein>
<name>A0A120JTI4_9FIRM</name>
<evidence type="ECO:0000259" key="9">
    <source>
        <dbReference type="Pfam" id="PF13303"/>
    </source>
</evidence>
<feature type="transmembrane region" description="Helical" evidence="8">
    <location>
        <begin position="267"/>
        <end position="291"/>
    </location>
</feature>
<evidence type="ECO:0000256" key="6">
    <source>
        <dbReference type="ARBA" id="ARBA00022989"/>
    </source>
</evidence>
<accession>A0A120JTI4</accession>
<evidence type="ECO:0000256" key="7">
    <source>
        <dbReference type="ARBA" id="ARBA00023136"/>
    </source>
</evidence>
<dbReference type="OrthoDB" id="396983at2"/>
<reference evidence="10 11" key="1">
    <citation type="submission" date="2015-10" db="EMBL/GenBank/DDBJ databases">
        <title>Erysipelothrix larvae sp. LV19 isolated from the larval gut of the rhinoceros beetle, Trypoxylus dichotomus.</title>
        <authorList>
            <person name="Lim S."/>
            <person name="Kim B.-C."/>
        </authorList>
    </citation>
    <scope>NUCLEOTIDE SEQUENCE [LARGE SCALE GENOMIC DNA]</scope>
    <source>
        <strain evidence="10 11">LV19</strain>
    </source>
</reference>
<evidence type="ECO:0000313" key="10">
    <source>
        <dbReference type="EMBL" id="AMC92973.1"/>
    </source>
</evidence>
<feature type="transmembrane region" description="Helical" evidence="8">
    <location>
        <begin position="143"/>
        <end position="166"/>
    </location>
</feature>
<dbReference type="GO" id="GO:0009401">
    <property type="term" value="P:phosphoenolpyruvate-dependent sugar phosphotransferase system"/>
    <property type="evidence" value="ECO:0007669"/>
    <property type="project" value="InterPro"/>
</dbReference>
<evidence type="ECO:0000313" key="11">
    <source>
        <dbReference type="Proteomes" id="UP000063781"/>
    </source>
</evidence>
<feature type="transmembrane region" description="Helical" evidence="8">
    <location>
        <begin position="298"/>
        <end position="316"/>
    </location>
</feature>
<dbReference type="InterPro" id="IPR003352">
    <property type="entry name" value="PTS_EIIC"/>
</dbReference>
<feature type="transmembrane region" description="Helical" evidence="8">
    <location>
        <begin position="63"/>
        <end position="82"/>
    </location>
</feature>
<keyword evidence="7 8" id="KW-0472">Membrane</keyword>
<comment type="subcellular location">
    <subcellularLocation>
        <location evidence="1">Cell membrane</location>
        <topology evidence="1">Multi-pass membrane protein</topology>
    </subcellularLocation>
</comment>
<evidence type="ECO:0000256" key="1">
    <source>
        <dbReference type="ARBA" id="ARBA00004651"/>
    </source>
</evidence>
<sequence length="365" mass="38266">MGRKLIMSIFRHKPNEYLNKILGGVATGIVVALIPNAILGQVFSVLYKSTNMDIFQTLWEVVYAIQFTVPLVIGALIGLQFGYNGIQSACLSAATFIGSGVVTYQVADNYWKIAGTGDLFNVMFTAFFAVILIDLFKDKLGSLTVVLLPILGGALPGFIGVLILPYVSSITSQIGTLINTFTNMQVILMCVLIAISFSIIIITPISTVAIGLAVGLNGLSAGAAAIGVGACAIMLVVGSIRANNEKGVTLAVFLGAMKMMIPNLVKHPIICLPIITTSAISGLVASLFNIAGTAQSSGFGIVGLVGPLAAFEAGVSNGTSSLLQLGIVCLCFFIVPVVSALFSDMLYRKVFKLYDASVFENKGGM</sequence>
<organism evidence="10 11">
    <name type="scientific">Erysipelothrix larvae</name>
    <dbReference type="NCBI Taxonomy" id="1514105"/>
    <lineage>
        <taxon>Bacteria</taxon>
        <taxon>Bacillati</taxon>
        <taxon>Bacillota</taxon>
        <taxon>Erysipelotrichia</taxon>
        <taxon>Erysipelotrichales</taxon>
        <taxon>Erysipelotrichaceae</taxon>
        <taxon>Erysipelothrix</taxon>
    </lineage>
</organism>
<evidence type="ECO:0000256" key="5">
    <source>
        <dbReference type="ARBA" id="ARBA00022692"/>
    </source>
</evidence>
<feature type="domain" description="Phosphotransferase system EIIC" evidence="9">
    <location>
        <begin position="20"/>
        <end position="359"/>
    </location>
</feature>
<dbReference type="AlphaFoldDB" id="A0A120JTI4"/>
<keyword evidence="5 8" id="KW-0812">Transmembrane</keyword>
<proteinExistence type="predicted"/>
<feature type="transmembrane region" description="Helical" evidence="8">
    <location>
        <begin position="322"/>
        <end position="342"/>
    </location>
</feature>
<feature type="transmembrane region" description="Helical" evidence="8">
    <location>
        <begin position="21"/>
        <end position="43"/>
    </location>
</feature>
<evidence type="ECO:0000256" key="3">
    <source>
        <dbReference type="ARBA" id="ARBA00022475"/>
    </source>
</evidence>
<dbReference type="Pfam" id="PF13303">
    <property type="entry name" value="PTS_EIIC_2"/>
    <property type="match status" value="1"/>
</dbReference>
<keyword evidence="3" id="KW-1003">Cell membrane</keyword>
<feature type="transmembrane region" description="Helical" evidence="8">
    <location>
        <begin position="119"/>
        <end position="136"/>
    </location>
</feature>
<feature type="transmembrane region" description="Helical" evidence="8">
    <location>
        <begin position="186"/>
        <end position="214"/>
    </location>
</feature>
<dbReference type="EMBL" id="CP013213">
    <property type="protein sequence ID" value="AMC92973.1"/>
    <property type="molecule type" value="Genomic_DNA"/>
</dbReference>
<dbReference type="STRING" id="1514105.AOC36_02940"/>